<name>A0A1G2MF97_9BACT</name>
<dbReference type="GO" id="GO:0008444">
    <property type="term" value="F:CDP-diacylglycerol-glycerol-3-phosphate 3-phosphatidyltransferase activity"/>
    <property type="evidence" value="ECO:0007669"/>
    <property type="project" value="InterPro"/>
</dbReference>
<keyword evidence="7" id="KW-0443">Lipid metabolism</keyword>
<evidence type="ECO:0000256" key="5">
    <source>
        <dbReference type="ARBA" id="ARBA00022692"/>
    </source>
</evidence>
<keyword evidence="6 12" id="KW-1133">Transmembrane helix</keyword>
<evidence type="ECO:0000256" key="9">
    <source>
        <dbReference type="ARBA" id="ARBA00023209"/>
    </source>
</evidence>
<feature type="transmembrane region" description="Helical" evidence="12">
    <location>
        <begin position="130"/>
        <end position="148"/>
    </location>
</feature>
<evidence type="ECO:0000256" key="11">
    <source>
        <dbReference type="RuleBase" id="RU003750"/>
    </source>
</evidence>
<keyword evidence="5 12" id="KW-0812">Transmembrane</keyword>
<dbReference type="Proteomes" id="UP000177130">
    <property type="component" value="Unassembled WGS sequence"/>
</dbReference>
<feature type="transmembrane region" description="Helical" evidence="12">
    <location>
        <begin position="154"/>
        <end position="175"/>
    </location>
</feature>
<accession>A0A1G2MF97</accession>
<evidence type="ECO:0000256" key="10">
    <source>
        <dbReference type="ARBA" id="ARBA00023264"/>
    </source>
</evidence>
<keyword evidence="4 11" id="KW-0808">Transferase</keyword>
<dbReference type="Pfam" id="PF01066">
    <property type="entry name" value="CDP-OH_P_transf"/>
    <property type="match status" value="1"/>
</dbReference>
<comment type="similarity">
    <text evidence="2 11">Belongs to the CDP-alcohol phosphatidyltransferase class-I family.</text>
</comment>
<evidence type="ECO:0000313" key="13">
    <source>
        <dbReference type="EMBL" id="OHA22595.1"/>
    </source>
</evidence>
<dbReference type="STRING" id="1802306.A3C72_00650"/>
<keyword evidence="8 12" id="KW-0472">Membrane</keyword>
<dbReference type="Gene3D" id="1.20.120.1760">
    <property type="match status" value="1"/>
</dbReference>
<evidence type="ECO:0000256" key="8">
    <source>
        <dbReference type="ARBA" id="ARBA00023136"/>
    </source>
</evidence>
<comment type="subcellular location">
    <subcellularLocation>
        <location evidence="1">Membrane</location>
        <topology evidence="1">Multi-pass membrane protein</topology>
    </subcellularLocation>
</comment>
<reference evidence="13 14" key="1">
    <citation type="journal article" date="2016" name="Nat. Commun.">
        <title>Thousands of microbial genomes shed light on interconnected biogeochemical processes in an aquifer system.</title>
        <authorList>
            <person name="Anantharaman K."/>
            <person name="Brown C.T."/>
            <person name="Hug L.A."/>
            <person name="Sharon I."/>
            <person name="Castelle C.J."/>
            <person name="Probst A.J."/>
            <person name="Thomas B.C."/>
            <person name="Singh A."/>
            <person name="Wilkins M.J."/>
            <person name="Karaoz U."/>
            <person name="Brodie E.L."/>
            <person name="Williams K.H."/>
            <person name="Hubbard S.S."/>
            <person name="Banfield J.F."/>
        </authorList>
    </citation>
    <scope>NUCLEOTIDE SEQUENCE [LARGE SCALE GENOMIC DNA]</scope>
</reference>
<dbReference type="InterPro" id="IPR050324">
    <property type="entry name" value="CDP-alcohol_PTase-I"/>
</dbReference>
<dbReference type="PIRSF" id="PIRSF000847">
    <property type="entry name" value="Phos_ph_gly_syn"/>
    <property type="match status" value="1"/>
</dbReference>
<feature type="transmembrane region" description="Helical" evidence="12">
    <location>
        <begin position="94"/>
        <end position="118"/>
    </location>
</feature>
<sequence>MRHFVVFVPRYISPNSITAFRFVSVPFVAWLLAAEYFKIGFVLFAISAFSDVLDGAVARMRGEVTPLGKLFDPIADKLLIVFTSFILISEFLSMMLFFAILIVESLIITSALVGKYLYHLDIKANLFGKIKMALQSAGVLSLLIYAAFWKNGILLTLSFWFLVSGIILAVISLLYNRNNI</sequence>
<evidence type="ECO:0008006" key="15">
    <source>
        <dbReference type="Google" id="ProtNLM"/>
    </source>
</evidence>
<dbReference type="PROSITE" id="PS00379">
    <property type="entry name" value="CDP_ALCOHOL_P_TRANSF"/>
    <property type="match status" value="1"/>
</dbReference>
<dbReference type="InterPro" id="IPR000462">
    <property type="entry name" value="CDP-OH_P_trans"/>
</dbReference>
<evidence type="ECO:0000256" key="6">
    <source>
        <dbReference type="ARBA" id="ARBA00022989"/>
    </source>
</evidence>
<evidence type="ECO:0000313" key="14">
    <source>
        <dbReference type="Proteomes" id="UP000177130"/>
    </source>
</evidence>
<keyword evidence="10" id="KW-1208">Phospholipid metabolism</keyword>
<evidence type="ECO:0000256" key="4">
    <source>
        <dbReference type="ARBA" id="ARBA00022679"/>
    </source>
</evidence>
<dbReference type="GO" id="GO:0016020">
    <property type="term" value="C:membrane"/>
    <property type="evidence" value="ECO:0007669"/>
    <property type="project" value="UniProtKB-SubCell"/>
</dbReference>
<keyword evidence="9" id="KW-0594">Phospholipid biosynthesis</keyword>
<evidence type="ECO:0000256" key="7">
    <source>
        <dbReference type="ARBA" id="ARBA00023098"/>
    </source>
</evidence>
<dbReference type="GO" id="GO:0046474">
    <property type="term" value="P:glycerophospholipid biosynthetic process"/>
    <property type="evidence" value="ECO:0007669"/>
    <property type="project" value="TreeGrafter"/>
</dbReference>
<dbReference type="AlphaFoldDB" id="A0A1G2MF97"/>
<dbReference type="InterPro" id="IPR043130">
    <property type="entry name" value="CDP-OH_PTrfase_TM_dom"/>
</dbReference>
<evidence type="ECO:0000256" key="3">
    <source>
        <dbReference type="ARBA" id="ARBA00022516"/>
    </source>
</evidence>
<evidence type="ECO:0000256" key="12">
    <source>
        <dbReference type="SAM" id="Phobius"/>
    </source>
</evidence>
<gene>
    <name evidence="13" type="ORF">A3C72_00650</name>
</gene>
<dbReference type="EMBL" id="MHRK01000051">
    <property type="protein sequence ID" value="OHA22595.1"/>
    <property type="molecule type" value="Genomic_DNA"/>
</dbReference>
<dbReference type="PANTHER" id="PTHR14269">
    <property type="entry name" value="CDP-DIACYLGLYCEROL--GLYCEROL-3-PHOSPHATE 3-PHOSPHATIDYLTRANSFERASE-RELATED"/>
    <property type="match status" value="1"/>
</dbReference>
<dbReference type="InterPro" id="IPR048254">
    <property type="entry name" value="CDP_ALCOHOL_P_TRANSF_CS"/>
</dbReference>
<keyword evidence="3" id="KW-0444">Lipid biosynthesis</keyword>
<proteinExistence type="inferred from homology"/>
<comment type="caution">
    <text evidence="13">The sequence shown here is derived from an EMBL/GenBank/DDBJ whole genome shotgun (WGS) entry which is preliminary data.</text>
</comment>
<evidence type="ECO:0000256" key="1">
    <source>
        <dbReference type="ARBA" id="ARBA00004141"/>
    </source>
</evidence>
<protein>
    <recommendedName>
        <fullName evidence="15">CDP-diacylglycerol--glycerol-3-phosphate 3-phosphatidyltransferase</fullName>
    </recommendedName>
</protein>
<organism evidence="13 14">
    <name type="scientific">Candidatus Taylorbacteria bacterium RIFCSPHIGHO2_02_FULL_43_32b</name>
    <dbReference type="NCBI Taxonomy" id="1802306"/>
    <lineage>
        <taxon>Bacteria</taxon>
        <taxon>Candidatus Tayloriibacteriota</taxon>
    </lineage>
</organism>
<evidence type="ECO:0000256" key="2">
    <source>
        <dbReference type="ARBA" id="ARBA00010441"/>
    </source>
</evidence>
<dbReference type="PANTHER" id="PTHR14269:SF62">
    <property type="entry name" value="CDP-DIACYLGLYCEROL--GLYCEROL-3-PHOSPHATE 3-PHOSPHATIDYLTRANSFERASE 1, CHLOROPLASTIC"/>
    <property type="match status" value="1"/>
</dbReference>
<dbReference type="InterPro" id="IPR004570">
    <property type="entry name" value="Phosphatidylglycerol_P_synth"/>
</dbReference>